<evidence type="ECO:0000313" key="3">
    <source>
        <dbReference type="EMBL" id="KAL3269481.1"/>
    </source>
</evidence>
<accession>A0ABD2MSX3</accession>
<sequence length="150" mass="17485">MSHIKDESCKYASQKSKQFQLETFFAILIIMGFHALPSMRLYWSVNNNTRVDRVANIMSQKRFLHLNDNEKMPKRDLSEFDKMYKLATYSSSKFLCAKKPKKDQGGSLTIQNMVRKIDVETHLPIKGIYRQCPKCSTKKKPVRSRITCEA</sequence>
<keyword evidence="1" id="KW-0812">Transmembrane</keyword>
<evidence type="ECO:0000259" key="2">
    <source>
        <dbReference type="Pfam" id="PF13843"/>
    </source>
</evidence>
<feature type="transmembrane region" description="Helical" evidence="1">
    <location>
        <begin position="21"/>
        <end position="43"/>
    </location>
</feature>
<dbReference type="EMBL" id="JABFTP020000021">
    <property type="protein sequence ID" value="KAL3269481.1"/>
    <property type="molecule type" value="Genomic_DNA"/>
</dbReference>
<gene>
    <name evidence="3" type="ORF">HHI36_008549</name>
</gene>
<dbReference type="InterPro" id="IPR029526">
    <property type="entry name" value="PGBD"/>
</dbReference>
<dbReference type="Proteomes" id="UP001516400">
    <property type="component" value="Unassembled WGS sequence"/>
</dbReference>
<proteinExistence type="predicted"/>
<evidence type="ECO:0000256" key="1">
    <source>
        <dbReference type="SAM" id="Phobius"/>
    </source>
</evidence>
<keyword evidence="1" id="KW-0472">Membrane</keyword>
<dbReference type="Pfam" id="PF13843">
    <property type="entry name" value="DDE_Tnp_1_7"/>
    <property type="match status" value="1"/>
</dbReference>
<reference evidence="3 4" key="1">
    <citation type="journal article" date="2021" name="BMC Biol.">
        <title>Horizontally acquired antibacterial genes associated with adaptive radiation of ladybird beetles.</title>
        <authorList>
            <person name="Li H.S."/>
            <person name="Tang X.F."/>
            <person name="Huang Y.H."/>
            <person name="Xu Z.Y."/>
            <person name="Chen M.L."/>
            <person name="Du X.Y."/>
            <person name="Qiu B.Y."/>
            <person name="Chen P.T."/>
            <person name="Zhang W."/>
            <person name="Slipinski A."/>
            <person name="Escalona H.E."/>
            <person name="Waterhouse R.M."/>
            <person name="Zwick A."/>
            <person name="Pang H."/>
        </authorList>
    </citation>
    <scope>NUCLEOTIDE SEQUENCE [LARGE SCALE GENOMIC DNA]</scope>
    <source>
        <strain evidence="3">SYSU2018</strain>
    </source>
</reference>
<comment type="caution">
    <text evidence="3">The sequence shown here is derived from an EMBL/GenBank/DDBJ whole genome shotgun (WGS) entry which is preliminary data.</text>
</comment>
<dbReference type="AlphaFoldDB" id="A0ABD2MSX3"/>
<organism evidence="3 4">
    <name type="scientific">Cryptolaemus montrouzieri</name>
    <dbReference type="NCBI Taxonomy" id="559131"/>
    <lineage>
        <taxon>Eukaryota</taxon>
        <taxon>Metazoa</taxon>
        <taxon>Ecdysozoa</taxon>
        <taxon>Arthropoda</taxon>
        <taxon>Hexapoda</taxon>
        <taxon>Insecta</taxon>
        <taxon>Pterygota</taxon>
        <taxon>Neoptera</taxon>
        <taxon>Endopterygota</taxon>
        <taxon>Coleoptera</taxon>
        <taxon>Polyphaga</taxon>
        <taxon>Cucujiformia</taxon>
        <taxon>Coccinelloidea</taxon>
        <taxon>Coccinellidae</taxon>
        <taxon>Scymninae</taxon>
        <taxon>Scymnini</taxon>
        <taxon>Cryptolaemus</taxon>
    </lineage>
</organism>
<feature type="domain" description="PiggyBac transposable element-derived protein" evidence="2">
    <location>
        <begin position="4"/>
        <end position="75"/>
    </location>
</feature>
<name>A0ABD2MSX3_9CUCU</name>
<protein>
    <recommendedName>
        <fullName evidence="2">PiggyBac transposable element-derived protein domain-containing protein</fullName>
    </recommendedName>
</protein>
<keyword evidence="4" id="KW-1185">Reference proteome</keyword>
<keyword evidence="1" id="KW-1133">Transmembrane helix</keyword>
<evidence type="ECO:0000313" key="4">
    <source>
        <dbReference type="Proteomes" id="UP001516400"/>
    </source>
</evidence>